<evidence type="ECO:0000313" key="2">
    <source>
        <dbReference type="Proteomes" id="UP000250223"/>
    </source>
</evidence>
<reference evidence="1 2" key="1">
    <citation type="submission" date="2018-06" db="EMBL/GenBank/DDBJ databases">
        <authorList>
            <consortium name="Pathogen Informatics"/>
            <person name="Doyle S."/>
        </authorList>
    </citation>
    <scope>NUCLEOTIDE SEQUENCE [LARGE SCALE GENOMIC DNA]</scope>
    <source>
        <strain evidence="1 2">NCTC13028</strain>
    </source>
</reference>
<dbReference type="AlphaFoldDB" id="A0A2X2Y8C5"/>
<protein>
    <submittedName>
        <fullName evidence="1">Uncharacterized protein</fullName>
    </submittedName>
</protein>
<accession>A0A2X2Y8C5</accession>
<name>A0A2X2Y8C5_CLOCO</name>
<proteinExistence type="predicted"/>
<evidence type="ECO:0000313" key="1">
    <source>
        <dbReference type="EMBL" id="SQB34179.1"/>
    </source>
</evidence>
<dbReference type="EMBL" id="UAWC01000007">
    <property type="protein sequence ID" value="SQB34179.1"/>
    <property type="molecule type" value="Genomic_DNA"/>
</dbReference>
<dbReference type="Proteomes" id="UP000250223">
    <property type="component" value="Unassembled WGS sequence"/>
</dbReference>
<organism evidence="1 2">
    <name type="scientific">Clostridium cochlearium</name>
    <dbReference type="NCBI Taxonomy" id="1494"/>
    <lineage>
        <taxon>Bacteria</taxon>
        <taxon>Bacillati</taxon>
        <taxon>Bacillota</taxon>
        <taxon>Clostridia</taxon>
        <taxon>Eubacteriales</taxon>
        <taxon>Clostridiaceae</taxon>
        <taxon>Clostridium</taxon>
    </lineage>
</organism>
<gene>
    <name evidence="1" type="ORF">NCTC13028_01073</name>
</gene>
<sequence length="30" mass="3500">MNYILGNDKSQVKIECIKDYVEADNEVRVI</sequence>